<feature type="domain" description="Bacterial Ig-like" evidence="2">
    <location>
        <begin position="839"/>
        <end position="921"/>
    </location>
</feature>
<evidence type="ECO:0000313" key="5">
    <source>
        <dbReference type="EMBL" id="TNC43181.1"/>
    </source>
</evidence>
<evidence type="ECO:0000259" key="2">
    <source>
        <dbReference type="Pfam" id="PF16640"/>
    </source>
</evidence>
<evidence type="ECO:0000256" key="1">
    <source>
        <dbReference type="SAM" id="SignalP"/>
    </source>
</evidence>
<dbReference type="EMBL" id="VDFR01000102">
    <property type="protein sequence ID" value="TNC41803.1"/>
    <property type="molecule type" value="Genomic_DNA"/>
</dbReference>
<dbReference type="NCBIfam" id="NF012211">
    <property type="entry name" value="tand_rpt_95"/>
    <property type="match status" value="2"/>
</dbReference>
<dbReference type="Pfam" id="PF20611">
    <property type="entry name" value="DUF6801"/>
    <property type="match status" value="2"/>
</dbReference>
<dbReference type="Pfam" id="PF16640">
    <property type="entry name" value="Big_3_5"/>
    <property type="match status" value="1"/>
</dbReference>
<feature type="chain" id="PRO_5036138725" evidence="1">
    <location>
        <begin position="35"/>
        <end position="1020"/>
    </location>
</feature>
<feature type="domain" description="DUF6801" evidence="3">
    <location>
        <begin position="633"/>
        <end position="741"/>
    </location>
</feature>
<evidence type="ECO:0000313" key="4">
    <source>
        <dbReference type="EMBL" id="TNC41803.1"/>
    </source>
</evidence>
<organism evidence="5 6">
    <name type="scientific">Mumia zhuanghuii</name>
    <dbReference type="NCBI Taxonomy" id="2585211"/>
    <lineage>
        <taxon>Bacteria</taxon>
        <taxon>Bacillati</taxon>
        <taxon>Actinomycetota</taxon>
        <taxon>Actinomycetes</taxon>
        <taxon>Propionibacteriales</taxon>
        <taxon>Nocardioidaceae</taxon>
        <taxon>Mumia</taxon>
    </lineage>
</organism>
<evidence type="ECO:0000313" key="6">
    <source>
        <dbReference type="Proteomes" id="UP000306740"/>
    </source>
</evidence>
<dbReference type="Pfam" id="PF17963">
    <property type="entry name" value="Big_9"/>
    <property type="match status" value="3"/>
</dbReference>
<dbReference type="InterPro" id="IPR013783">
    <property type="entry name" value="Ig-like_fold"/>
</dbReference>
<keyword evidence="1" id="KW-0732">Signal</keyword>
<sequence>MARGRRVLGSLTAGALVAGTLSAFGLASASPALAATNLAKNYNYKCNVDAAGLPLGVKDVGVHAAVEVPDSVVAGETIPARKTQITLTMPEDLRGATVGLLGAKTAGGKSTDASITVTAPGVSDPLVVPIGNLSAPQTDVPTEAGAIWKIPTEGDVPEITVPAGATEAATLRMPANFNIAATLVRHDGGFVGSEGAVKLACELDAAGPNGDGLFGAIPIVEPVNQLPVAKDVTASTGAGDPVAVTLDASDPEGANLTYTTTPPSHGTLSGDAPNLTYTPADGFVGTDSFTYTVSDGAGEATATVTVKVAGGEGSVTTEDVTVSEPLHRGFYVPTIKIALAGSGGEGSLTYKVGTISGPNNGRNIWPTVSGNEVVLQVSEGAALGDYRFDYTATDAAGQSSTSTVRFTIANIAPVVEDRTFTTTKDKPFDGWPWARDRDTGGPFVWNEPSTRFTYGKPGHGTIKPFFTADDNPASPDSQFAAVKHKYTYVPDPGFVGTDSFTVTMTDKDGASATGKVTINVVEPPEAAAGVLNDVRFRCAYAIRVDETGMPTADPDAPIDPGMSEIVSTVMGGDATFRVDLKAHMPELLQPGEKFTVPDTDITLKMAQPMAELLAGADFSTAPAGSLPPLEESGFGQTSVAGQANATAVFTETATGETYEVPMSDLKSADVPMSLPVPAAGVSIPVKGGLPELTAPMAGALQVATPKKMFINSVLTPGVLGGLITDVGLDCTAMDGEELTIGTVEVDDPPTADDVAASTAIDKAVTVALKGHEPDGQKLTYSVGTAANGTVTTDGAKATYTPKAGFAGTDSFTYTVSDGTHEASAKVTVTVEKAAASVKASAPSSRYGASPRVAVTVSPTKAGGRVEVLKGSKVLGQATVAGGRASVALPRTALKPGKHTLTVRYLGDAKTKPSSTSVRLTVLKAKASVAAKVTTKKVVAGKTRAKVRVTVKASGTTPTGKVAVYYRGKKVGTATLSKNGTAVVRLKKLAKSGKVTLKVRYLGSATTSSAAKTLKVKVKRR</sequence>
<dbReference type="GO" id="GO:0005975">
    <property type="term" value="P:carbohydrate metabolic process"/>
    <property type="evidence" value="ECO:0007669"/>
    <property type="project" value="UniProtKB-ARBA"/>
</dbReference>
<dbReference type="Gene3D" id="2.60.40.10">
    <property type="entry name" value="Immunoglobulins"/>
    <property type="match status" value="2"/>
</dbReference>
<reference evidence="5 6" key="1">
    <citation type="submission" date="2019-05" db="EMBL/GenBank/DDBJ databases">
        <title>Mumia sp. nov., isolated from the intestinal contents of plateau pika (Ochotona curzoniae) in the Qinghai-Tibet plateau of China.</title>
        <authorList>
            <person name="Tian Z."/>
        </authorList>
    </citation>
    <scope>NUCLEOTIDE SEQUENCE [LARGE SCALE GENOMIC DNA]</scope>
    <source>
        <strain evidence="6">527</strain>
        <strain evidence="5">Z527</strain>
    </source>
</reference>
<dbReference type="Gene3D" id="2.60.40.3440">
    <property type="match status" value="3"/>
</dbReference>
<dbReference type="EMBL" id="VDFR01000084">
    <property type="protein sequence ID" value="TNC43181.1"/>
    <property type="molecule type" value="Genomic_DNA"/>
</dbReference>
<gene>
    <name evidence="5" type="ORF">FHE65_18990</name>
    <name evidence="4" type="ORF">FHE65_21820</name>
</gene>
<name>A0A5C4MMC0_9ACTN</name>
<protein>
    <submittedName>
        <fullName evidence="5">Tandem-95 repeat protein</fullName>
    </submittedName>
</protein>
<feature type="signal peptide" evidence="1">
    <location>
        <begin position="1"/>
        <end position="34"/>
    </location>
</feature>
<evidence type="ECO:0000259" key="3">
    <source>
        <dbReference type="Pfam" id="PF20611"/>
    </source>
</evidence>
<proteinExistence type="predicted"/>
<dbReference type="Proteomes" id="UP000306740">
    <property type="component" value="Unassembled WGS sequence"/>
</dbReference>
<dbReference type="OrthoDB" id="5241356at2"/>
<comment type="caution">
    <text evidence="5">The sequence shown here is derived from an EMBL/GenBank/DDBJ whole genome shotgun (WGS) entry which is preliminary data.</text>
</comment>
<feature type="domain" description="DUF6801" evidence="3">
    <location>
        <begin position="43"/>
        <end position="205"/>
    </location>
</feature>
<dbReference type="InterPro" id="IPR032109">
    <property type="entry name" value="Big_3_5"/>
</dbReference>
<dbReference type="InterPro" id="IPR046542">
    <property type="entry name" value="DUF6801"/>
</dbReference>
<dbReference type="AlphaFoldDB" id="A0A5C4MMC0"/>
<dbReference type="RefSeq" id="WP_139087923.1">
    <property type="nucleotide sequence ID" value="NZ_VDFR01000084.1"/>
</dbReference>
<accession>A0A5C4MMC0</accession>